<feature type="domain" description="HTH luxR-type" evidence="1">
    <location>
        <begin position="6"/>
        <end position="63"/>
    </location>
</feature>
<dbReference type="Proteomes" id="UP001230207">
    <property type="component" value="Unassembled WGS sequence"/>
</dbReference>
<dbReference type="InterPro" id="IPR000792">
    <property type="entry name" value="Tscrpt_reg_LuxR_C"/>
</dbReference>
<dbReference type="InterPro" id="IPR016032">
    <property type="entry name" value="Sig_transdc_resp-reg_C-effctor"/>
</dbReference>
<evidence type="ECO:0000259" key="1">
    <source>
        <dbReference type="SMART" id="SM00421"/>
    </source>
</evidence>
<gene>
    <name evidence="2" type="ORF">QO002_003923</name>
</gene>
<evidence type="ECO:0000313" key="3">
    <source>
        <dbReference type="Proteomes" id="UP001230207"/>
    </source>
</evidence>
<protein>
    <submittedName>
        <fullName evidence="2">DNA-binding CsgD family transcriptional regulator</fullName>
    </submittedName>
</protein>
<dbReference type="InterPro" id="IPR036388">
    <property type="entry name" value="WH-like_DNA-bd_sf"/>
</dbReference>
<dbReference type="Gene3D" id="1.10.10.10">
    <property type="entry name" value="Winged helix-like DNA-binding domain superfamily/Winged helix DNA-binding domain"/>
    <property type="match status" value="1"/>
</dbReference>
<dbReference type="SMART" id="SM00421">
    <property type="entry name" value="HTH_LUXR"/>
    <property type="match status" value="1"/>
</dbReference>
<dbReference type="SUPFAM" id="SSF46894">
    <property type="entry name" value="C-terminal effector domain of the bipartite response regulators"/>
    <property type="match status" value="1"/>
</dbReference>
<sequence length="70" mass="7843">MKDNLLQELNALELRCLALAARGRTRNDITLETDISHDRIDDAFVSAMRKLQAGNVAEAIFRAARMDLIS</sequence>
<name>A0ABU0BWG1_9HYPH</name>
<dbReference type="RefSeq" id="WP_307232662.1">
    <property type="nucleotide sequence ID" value="NZ_JAUSVF010000001.1"/>
</dbReference>
<keyword evidence="2" id="KW-0238">DNA-binding</keyword>
<accession>A0ABU0BWG1</accession>
<organism evidence="2 3">
    <name type="scientific">Pararhizobium capsulatum DSM 1112</name>
    <dbReference type="NCBI Taxonomy" id="1121113"/>
    <lineage>
        <taxon>Bacteria</taxon>
        <taxon>Pseudomonadati</taxon>
        <taxon>Pseudomonadota</taxon>
        <taxon>Alphaproteobacteria</taxon>
        <taxon>Hyphomicrobiales</taxon>
        <taxon>Rhizobiaceae</taxon>
        <taxon>Rhizobium/Agrobacterium group</taxon>
        <taxon>Pararhizobium</taxon>
    </lineage>
</organism>
<comment type="caution">
    <text evidence="2">The sequence shown here is derived from an EMBL/GenBank/DDBJ whole genome shotgun (WGS) entry which is preliminary data.</text>
</comment>
<dbReference type="GO" id="GO:0003677">
    <property type="term" value="F:DNA binding"/>
    <property type="evidence" value="ECO:0007669"/>
    <property type="project" value="UniProtKB-KW"/>
</dbReference>
<dbReference type="EMBL" id="JAUSVF010000001">
    <property type="protein sequence ID" value="MDQ0321785.1"/>
    <property type="molecule type" value="Genomic_DNA"/>
</dbReference>
<reference evidence="2 3" key="1">
    <citation type="submission" date="2023-07" db="EMBL/GenBank/DDBJ databases">
        <title>Genomic Encyclopedia of Type Strains, Phase IV (KMG-IV): sequencing the most valuable type-strain genomes for metagenomic binning, comparative biology and taxonomic classification.</title>
        <authorList>
            <person name="Goeker M."/>
        </authorList>
    </citation>
    <scope>NUCLEOTIDE SEQUENCE [LARGE SCALE GENOMIC DNA]</scope>
    <source>
        <strain evidence="2 3">DSM 1112</strain>
    </source>
</reference>
<keyword evidence="3" id="KW-1185">Reference proteome</keyword>
<evidence type="ECO:0000313" key="2">
    <source>
        <dbReference type="EMBL" id="MDQ0321785.1"/>
    </source>
</evidence>
<proteinExistence type="predicted"/>